<dbReference type="GO" id="GO:0016758">
    <property type="term" value="F:hexosyltransferase activity"/>
    <property type="evidence" value="ECO:0007669"/>
    <property type="project" value="InterPro"/>
</dbReference>
<name>A0A7W4JA36_9PROT</name>
<dbReference type="EMBL" id="JABEQH010000031">
    <property type="protein sequence ID" value="MBB2177500.1"/>
    <property type="molecule type" value="Genomic_DNA"/>
</dbReference>
<dbReference type="GO" id="GO:0005886">
    <property type="term" value="C:plasma membrane"/>
    <property type="evidence" value="ECO:0007669"/>
    <property type="project" value="UniProtKB-SubCell"/>
</dbReference>
<evidence type="ECO:0000256" key="4">
    <source>
        <dbReference type="ARBA" id="ARBA00022692"/>
    </source>
</evidence>
<comment type="subcellular location">
    <subcellularLocation>
        <location evidence="1">Cell membrane</location>
        <topology evidence="1">Multi-pass membrane protein</topology>
    </subcellularLocation>
</comment>
<evidence type="ECO:0000313" key="9">
    <source>
        <dbReference type="EMBL" id="MBB2177500.1"/>
    </source>
</evidence>
<dbReference type="Proteomes" id="UP000561066">
    <property type="component" value="Unassembled WGS sequence"/>
</dbReference>
<feature type="transmembrane region" description="Helical" evidence="8">
    <location>
        <begin position="188"/>
        <end position="210"/>
    </location>
</feature>
<feature type="transmembrane region" description="Helical" evidence="8">
    <location>
        <begin position="84"/>
        <end position="104"/>
    </location>
</feature>
<keyword evidence="10" id="KW-1185">Reference proteome</keyword>
<keyword evidence="4 8" id="KW-0812">Transmembrane</keyword>
<dbReference type="Pfam" id="PF09594">
    <property type="entry name" value="GT87"/>
    <property type="match status" value="1"/>
</dbReference>
<reference evidence="9 10" key="1">
    <citation type="submission" date="2020-04" db="EMBL/GenBank/DDBJ databases">
        <title>Description of novel Gluconacetobacter.</title>
        <authorList>
            <person name="Sombolestani A."/>
        </authorList>
    </citation>
    <scope>NUCLEOTIDE SEQUENCE [LARGE SCALE GENOMIC DNA]</scope>
    <source>
        <strain evidence="9 10">LMG 21312</strain>
    </source>
</reference>
<evidence type="ECO:0000256" key="5">
    <source>
        <dbReference type="ARBA" id="ARBA00022989"/>
    </source>
</evidence>
<sequence>MAIIIALSFLAILSIFINIWYQLYHITPPQFLLDFVTCYYNAANAVLHRGKDAIIPFMMNGKFVNLPIDIYLFSPFPYLGPTGAAIAFCTLGVMAIVASFLILSKGCDARTRTILALVFICNGPLWYSLLGMGNTTHFVLLLLVVSLGLLQQRKMYSTGLLVGFCATLKPMLAIFFIYFLWRRNWRAAAACIVAPAVTAISSLAVFGWYVTQGWYEWCIVQYSRQTIGAFNNQSINAFLLRLSTGPKYVYDWYPHSQLFSMAVLSKIISFSLLAIVVFSSFTWRARNARYAEGRHETSDAFDFSLLLAFCVLISPISWTHYYLLLLLPWSLYITGRMPLPGGPLTNRLVVCGMVFCSLPVAFPSFLDGRLGFVFARTLASVWFIGAALFLFALFRSSLLVASKWHMPDGIGTREDEEALGVTAR</sequence>
<feature type="transmembrane region" description="Helical" evidence="8">
    <location>
        <begin position="303"/>
        <end position="324"/>
    </location>
</feature>
<proteinExistence type="inferred from homology"/>
<accession>A0A7W4JA36</accession>
<dbReference type="InterPro" id="IPR018584">
    <property type="entry name" value="GT87"/>
</dbReference>
<evidence type="ECO:0000256" key="6">
    <source>
        <dbReference type="ARBA" id="ARBA00023136"/>
    </source>
</evidence>
<feature type="transmembrane region" description="Helical" evidence="8">
    <location>
        <begin position="344"/>
        <end position="366"/>
    </location>
</feature>
<dbReference type="RefSeq" id="WP_182944835.1">
    <property type="nucleotide sequence ID" value="NZ_JABEQH010000031.1"/>
</dbReference>
<protein>
    <submittedName>
        <fullName evidence="9">DUF2029 domain-containing protein</fullName>
    </submittedName>
</protein>
<keyword evidence="3" id="KW-0808">Transferase</keyword>
<dbReference type="AlphaFoldDB" id="A0A7W4JA36"/>
<evidence type="ECO:0000256" key="3">
    <source>
        <dbReference type="ARBA" id="ARBA00022679"/>
    </source>
</evidence>
<comment type="caution">
    <text evidence="9">The sequence shown here is derived from an EMBL/GenBank/DDBJ whole genome shotgun (WGS) entry which is preliminary data.</text>
</comment>
<feature type="transmembrane region" description="Helical" evidence="8">
    <location>
        <begin position="373"/>
        <end position="394"/>
    </location>
</feature>
<comment type="similarity">
    <text evidence="7">Belongs to the glycosyltransferase 87 family.</text>
</comment>
<evidence type="ECO:0000256" key="7">
    <source>
        <dbReference type="ARBA" id="ARBA00024033"/>
    </source>
</evidence>
<keyword evidence="5 8" id="KW-1133">Transmembrane helix</keyword>
<organism evidence="9 10">
    <name type="scientific">Gluconacetobacter johannae</name>
    <dbReference type="NCBI Taxonomy" id="112140"/>
    <lineage>
        <taxon>Bacteria</taxon>
        <taxon>Pseudomonadati</taxon>
        <taxon>Pseudomonadota</taxon>
        <taxon>Alphaproteobacteria</taxon>
        <taxon>Acetobacterales</taxon>
        <taxon>Acetobacteraceae</taxon>
        <taxon>Gluconacetobacter</taxon>
    </lineage>
</organism>
<evidence type="ECO:0000256" key="8">
    <source>
        <dbReference type="SAM" id="Phobius"/>
    </source>
</evidence>
<feature type="transmembrane region" description="Helical" evidence="8">
    <location>
        <begin position="125"/>
        <end position="150"/>
    </location>
</feature>
<evidence type="ECO:0000313" key="10">
    <source>
        <dbReference type="Proteomes" id="UP000561066"/>
    </source>
</evidence>
<feature type="transmembrane region" description="Helical" evidence="8">
    <location>
        <begin position="5"/>
        <end position="23"/>
    </location>
</feature>
<keyword evidence="2" id="KW-1003">Cell membrane</keyword>
<gene>
    <name evidence="9" type="ORF">HLH21_16475</name>
</gene>
<feature type="transmembrane region" description="Helical" evidence="8">
    <location>
        <begin position="156"/>
        <end position="181"/>
    </location>
</feature>
<keyword evidence="6 8" id="KW-0472">Membrane</keyword>
<evidence type="ECO:0000256" key="2">
    <source>
        <dbReference type="ARBA" id="ARBA00022475"/>
    </source>
</evidence>
<feature type="transmembrane region" description="Helical" evidence="8">
    <location>
        <begin position="258"/>
        <end position="283"/>
    </location>
</feature>
<evidence type="ECO:0000256" key="1">
    <source>
        <dbReference type="ARBA" id="ARBA00004651"/>
    </source>
</evidence>